<evidence type="ECO:0000313" key="1">
    <source>
        <dbReference type="EMBL" id="KAD4180415.1"/>
    </source>
</evidence>
<dbReference type="InterPro" id="IPR043502">
    <property type="entry name" value="DNA/RNA_pol_sf"/>
</dbReference>
<dbReference type="PANTHER" id="PTHR15503">
    <property type="entry name" value="LDOC1 RELATED"/>
    <property type="match status" value="1"/>
</dbReference>
<evidence type="ECO:0008006" key="3">
    <source>
        <dbReference type="Google" id="ProtNLM"/>
    </source>
</evidence>
<dbReference type="InterPro" id="IPR032567">
    <property type="entry name" value="RTL1-rel"/>
</dbReference>
<dbReference type="PANTHER" id="PTHR15503:SF42">
    <property type="entry name" value="ZINC FINGER, CCHC-TYPE, RETROTRANSPOSON GAG DOMAIN, ASPARTIC PEPTIDASE DOMAIN PROTEIN-RELATED"/>
    <property type="match status" value="1"/>
</dbReference>
<dbReference type="SUPFAM" id="SSF56672">
    <property type="entry name" value="DNA/RNA polymerases"/>
    <property type="match status" value="1"/>
</dbReference>
<organism evidence="1 2">
    <name type="scientific">Mikania micrantha</name>
    <name type="common">bitter vine</name>
    <dbReference type="NCBI Taxonomy" id="192012"/>
    <lineage>
        <taxon>Eukaryota</taxon>
        <taxon>Viridiplantae</taxon>
        <taxon>Streptophyta</taxon>
        <taxon>Embryophyta</taxon>
        <taxon>Tracheophyta</taxon>
        <taxon>Spermatophyta</taxon>
        <taxon>Magnoliopsida</taxon>
        <taxon>eudicotyledons</taxon>
        <taxon>Gunneridae</taxon>
        <taxon>Pentapetalae</taxon>
        <taxon>asterids</taxon>
        <taxon>campanulids</taxon>
        <taxon>Asterales</taxon>
        <taxon>Asteraceae</taxon>
        <taxon>Asteroideae</taxon>
        <taxon>Heliantheae alliance</taxon>
        <taxon>Eupatorieae</taxon>
        <taxon>Mikania</taxon>
    </lineage>
</organism>
<dbReference type="AlphaFoldDB" id="A0A5N6N3X6"/>
<gene>
    <name evidence="1" type="ORF">E3N88_29006</name>
</gene>
<accession>A0A5N6N3X6</accession>
<dbReference type="OrthoDB" id="437338at2759"/>
<protein>
    <recommendedName>
        <fullName evidence="3">Reverse transcriptase domain-containing protein</fullName>
    </recommendedName>
</protein>
<dbReference type="EMBL" id="SZYD01000014">
    <property type="protein sequence ID" value="KAD4180415.1"/>
    <property type="molecule type" value="Genomic_DNA"/>
</dbReference>
<evidence type="ECO:0000313" key="2">
    <source>
        <dbReference type="Proteomes" id="UP000326396"/>
    </source>
</evidence>
<dbReference type="Gene3D" id="3.10.10.10">
    <property type="entry name" value="HIV Type 1 Reverse Transcriptase, subunit A, domain 1"/>
    <property type="match status" value="1"/>
</dbReference>
<reference evidence="1 2" key="1">
    <citation type="submission" date="2019-05" db="EMBL/GenBank/DDBJ databases">
        <title>Mikania micrantha, genome provides insights into the molecular mechanism of rapid growth.</title>
        <authorList>
            <person name="Liu B."/>
        </authorList>
    </citation>
    <scope>NUCLEOTIDE SEQUENCE [LARGE SCALE GENOMIC DNA]</scope>
    <source>
        <strain evidence="1">NLD-2019</strain>
        <tissue evidence="1">Leaf</tissue>
    </source>
</reference>
<sequence length="162" mass="18347">MELGSFDIIVGMDWLSSNRGEVICYEKLLRVPLPNDRVLEVKGDQAKRSVKIISCIKARKCLQKRCMVFLAHVVEKEKDKKKIQDVPVVKEYPEVFPEDLPGLPPVRSVEFRIDLIPGATPVAKSPYRLAPSKMQELSNRLQELLDKGLERAGTEQGLESMD</sequence>
<keyword evidence="2" id="KW-1185">Reference proteome</keyword>
<proteinExistence type="predicted"/>
<name>A0A5N6N3X6_9ASTR</name>
<dbReference type="Pfam" id="PF08284">
    <property type="entry name" value="RVP_2"/>
    <property type="match status" value="1"/>
</dbReference>
<dbReference type="Proteomes" id="UP000326396">
    <property type="component" value="Linkage Group LG4"/>
</dbReference>
<comment type="caution">
    <text evidence="1">The sequence shown here is derived from an EMBL/GenBank/DDBJ whole genome shotgun (WGS) entry which is preliminary data.</text>
</comment>